<name>A0A1E1KFX8_9HELO</name>
<evidence type="ECO:0000313" key="3">
    <source>
        <dbReference type="EMBL" id="CZS96890.1"/>
    </source>
</evidence>
<evidence type="ECO:0000256" key="1">
    <source>
        <dbReference type="SAM" id="MobiDB-lite"/>
    </source>
</evidence>
<dbReference type="AlphaFoldDB" id="A0A1E1KFX8"/>
<feature type="region of interest" description="Disordered" evidence="1">
    <location>
        <begin position="139"/>
        <end position="162"/>
    </location>
</feature>
<dbReference type="Proteomes" id="UP000178912">
    <property type="component" value="Unassembled WGS sequence"/>
</dbReference>
<reference evidence="4" key="1">
    <citation type="submission" date="2016-03" db="EMBL/GenBank/DDBJ databases">
        <authorList>
            <person name="Guldener U."/>
        </authorList>
    </citation>
    <scope>NUCLEOTIDE SEQUENCE [LARGE SCALE GENOMIC DNA]</scope>
    <source>
        <strain evidence="4">04CH-RAC-A.6.1</strain>
    </source>
</reference>
<proteinExistence type="predicted"/>
<dbReference type="OrthoDB" id="3563628at2759"/>
<organism evidence="3 4">
    <name type="scientific">Rhynchosporium agropyri</name>
    <dbReference type="NCBI Taxonomy" id="914238"/>
    <lineage>
        <taxon>Eukaryota</taxon>
        <taxon>Fungi</taxon>
        <taxon>Dikarya</taxon>
        <taxon>Ascomycota</taxon>
        <taxon>Pezizomycotina</taxon>
        <taxon>Leotiomycetes</taxon>
        <taxon>Helotiales</taxon>
        <taxon>Ploettnerulaceae</taxon>
        <taxon>Rhynchosporium</taxon>
    </lineage>
</organism>
<keyword evidence="4" id="KW-1185">Reference proteome</keyword>
<feature type="chain" id="PRO_5009445921" evidence="2">
    <location>
        <begin position="22"/>
        <end position="303"/>
    </location>
</feature>
<gene>
    <name evidence="3" type="ORF">RAG0_06051</name>
</gene>
<feature type="signal peptide" evidence="2">
    <location>
        <begin position="1"/>
        <end position="21"/>
    </location>
</feature>
<accession>A0A1E1KFX8</accession>
<dbReference type="EMBL" id="FJUX01000028">
    <property type="protein sequence ID" value="CZS96890.1"/>
    <property type="molecule type" value="Genomic_DNA"/>
</dbReference>
<protein>
    <submittedName>
        <fullName evidence="3">Uncharacterized protein</fullName>
    </submittedName>
</protein>
<evidence type="ECO:0000256" key="2">
    <source>
        <dbReference type="SAM" id="SignalP"/>
    </source>
</evidence>
<sequence length="303" mass="33099">MLFFGVFLAIISICLYDLTIAHKDLVTSSNNASPVARSLYPPGDVQTPDIHTYSTRRAKPVFTLAPAARSNYAWACNPDLRVRSLSSSRTTHIPTIWVVSTFASNHDFSMTLPFINQTLVSISLPTCLPHNPSLSPLGCREPSTSNSLSSIPTSAPISSIPPSQATETIWKTILFTMTRQETMSPPYNRVLVTTAIKNEGRQIMVGSGEEKSVNQLIVQKFVSITSVLNSNGVLQALQASSTQEAEHFEFNDSGSKLKSRISSSLSTRPTYTKPAKSAASRKARSSWFLLTICCAGVYDMLMV</sequence>
<feature type="compositionally biased region" description="Low complexity" evidence="1">
    <location>
        <begin position="142"/>
        <end position="162"/>
    </location>
</feature>
<keyword evidence="2" id="KW-0732">Signal</keyword>
<evidence type="ECO:0000313" key="4">
    <source>
        <dbReference type="Proteomes" id="UP000178912"/>
    </source>
</evidence>